<dbReference type="EMBL" id="JALJOV010000637">
    <property type="protein sequence ID" value="KAK9862221.1"/>
    <property type="molecule type" value="Genomic_DNA"/>
</dbReference>
<sequence length="1198" mass="129768">MTGKATEWTPQFRLRHLQSIQACNLDCSLEGNLTVQFALWSRAVHPGANWPLLHLSEQASNTAAPEWQNLPSWATATAMQDDIVHGADSGRLHLHLYLTPLPSAAPNRQSPISAGVSDPSLEPAVTSTDESTSDEADSPSALPGISSISESRSAERTMPAEQWQCSSDASMGAEEQAHRPVAHHSLTAGADGPPNGLGNGDSHSSFGDDDNMEQGQAERAFRPLEPGSRAFNAAQPCLRHSGCRREGSQLLLAASFDLNALAPLGPDLMGCPSSALPPNAVILELAGAGFFAIPMGTPLPVQPLAGAKGSLGSGVAKQLQQQASMARTASALLQDRHAREADRLLQTVRAKQIPIPSAVPEGIPLSLAEGQRGSGTGAALGNSSSQASPRRQRSDGSRTPSRPNTPKAALQSTTPTVEVSWEEWAEARDSLVDRQRSFQQVLDRRKTLEAALNLAAERRQEVRWRHQGLGAAKAAAAAEALTADAQQQGVKDVKAKATLARRILGNQAAALKGVAQALQGAEQRLRDAVRLLEGEGRQKRMRDVQRALVARRCRLVAAAGSIYGLGPHTVEVLEAPAMGHLDVQLEQGWWSSGPAVPAQNGFAHPSPPSQDDQLPHDRSSAPDATFKQEARLVIAGCELDPALVEKGLEGLLGWDKEPEDEQHIAVALGYVAHLVDRLAAYLQVPLRYPIHHGQSVSAILEHAPHCGTHRRWRGEGLGHGSLNGLPVSGRERADDDKSPLYPPAHPLCLTGSDPARFGFAVFLLSQDIEQLLNAHGMEGSGAGTQVLVPAACYDKDFNKVPTTLNRSGQRSLLRISKRQATGSVGGSAEIAQSLAKGLRYQQHSSQQDLALDLQNNQQVAIKFIERGGGVSKSVLREILNHRLCVVHPNIVQFREVFLSPLHLAIVMEFAGGGDMFEYVLTHKQPTPGHGLPEDAARWFFQQLILALEFCHELGIANRDIKLENSLLDCDKPLPNIKICDFGYSKNEFVDSKPKTVSGTPDYIAPEVLLHDQYDGKVADIWSCGVMLYVMLTSVLPFAKRGDERTNNLVRLQQMFPRIVNAEFQAPWHVSQECLHLLRAMLTADPLKRITVPQIIQHPWFQRNLPQARWGMNERLLQSLVPAGLQSVEEIEQLVQQATRPSASWPMWYSAQQSMPAAGQGRHTLIPPGSQMSSGHSRAQPSGSRQQASASFSQPLPHR</sequence>
<name>A0AAW1SZT6_9CHLO</name>
<dbReference type="GO" id="GO:0005524">
    <property type="term" value="F:ATP binding"/>
    <property type="evidence" value="ECO:0007669"/>
    <property type="project" value="UniProtKB-KW"/>
</dbReference>
<dbReference type="GO" id="GO:0005737">
    <property type="term" value="C:cytoplasm"/>
    <property type="evidence" value="ECO:0007669"/>
    <property type="project" value="TreeGrafter"/>
</dbReference>
<feature type="compositionally biased region" description="Low complexity" evidence="3">
    <location>
        <begin position="138"/>
        <end position="151"/>
    </location>
</feature>
<dbReference type="Pfam" id="PF00069">
    <property type="entry name" value="Pkinase"/>
    <property type="match status" value="1"/>
</dbReference>
<evidence type="ECO:0000256" key="3">
    <source>
        <dbReference type="SAM" id="MobiDB-lite"/>
    </source>
</evidence>
<feature type="domain" description="Protein kinase" evidence="4">
    <location>
        <begin position="813"/>
        <end position="1100"/>
    </location>
</feature>
<dbReference type="GO" id="GO:0035556">
    <property type="term" value="P:intracellular signal transduction"/>
    <property type="evidence" value="ECO:0007669"/>
    <property type="project" value="TreeGrafter"/>
</dbReference>
<dbReference type="InterPro" id="IPR011009">
    <property type="entry name" value="Kinase-like_dom_sf"/>
</dbReference>
<dbReference type="InterPro" id="IPR000719">
    <property type="entry name" value="Prot_kinase_dom"/>
</dbReference>
<feature type="region of interest" description="Disordered" evidence="3">
    <location>
        <begin position="108"/>
        <end position="212"/>
    </location>
</feature>
<keyword evidence="2" id="KW-0067">ATP-binding</keyword>
<reference evidence="5 6" key="1">
    <citation type="journal article" date="2024" name="Nat. Commun.">
        <title>Phylogenomics reveals the evolutionary origins of lichenization in chlorophyte algae.</title>
        <authorList>
            <person name="Puginier C."/>
            <person name="Libourel C."/>
            <person name="Otte J."/>
            <person name="Skaloud P."/>
            <person name="Haon M."/>
            <person name="Grisel S."/>
            <person name="Petersen M."/>
            <person name="Berrin J.G."/>
            <person name="Delaux P.M."/>
            <person name="Dal Grande F."/>
            <person name="Keller J."/>
        </authorList>
    </citation>
    <scope>NUCLEOTIDE SEQUENCE [LARGE SCALE GENOMIC DNA]</scope>
    <source>
        <strain evidence="5 6">SAG 2523</strain>
    </source>
</reference>
<proteinExistence type="predicted"/>
<feature type="compositionally biased region" description="Polar residues" evidence="3">
    <location>
        <begin position="397"/>
        <end position="416"/>
    </location>
</feature>
<feature type="compositionally biased region" description="Polar residues" evidence="3">
    <location>
        <begin position="1169"/>
        <end position="1198"/>
    </location>
</feature>
<dbReference type="SUPFAM" id="SSF56112">
    <property type="entry name" value="Protein kinase-like (PK-like)"/>
    <property type="match status" value="1"/>
</dbReference>
<comment type="caution">
    <text evidence="5">The sequence shown here is derived from an EMBL/GenBank/DDBJ whole genome shotgun (WGS) entry which is preliminary data.</text>
</comment>
<dbReference type="PANTHER" id="PTHR24346">
    <property type="entry name" value="MAP/MICROTUBULE AFFINITY-REGULATING KINASE"/>
    <property type="match status" value="1"/>
</dbReference>
<organism evidence="5 6">
    <name type="scientific">Apatococcus fuscideae</name>
    <dbReference type="NCBI Taxonomy" id="2026836"/>
    <lineage>
        <taxon>Eukaryota</taxon>
        <taxon>Viridiplantae</taxon>
        <taxon>Chlorophyta</taxon>
        <taxon>core chlorophytes</taxon>
        <taxon>Trebouxiophyceae</taxon>
        <taxon>Chlorellales</taxon>
        <taxon>Chlorellaceae</taxon>
        <taxon>Apatococcus</taxon>
    </lineage>
</organism>
<evidence type="ECO:0000256" key="2">
    <source>
        <dbReference type="ARBA" id="ARBA00022840"/>
    </source>
</evidence>
<evidence type="ECO:0000256" key="1">
    <source>
        <dbReference type="ARBA" id="ARBA00022741"/>
    </source>
</evidence>
<feature type="region of interest" description="Disordered" evidence="3">
    <location>
        <begin position="596"/>
        <end position="621"/>
    </location>
</feature>
<dbReference type="PROSITE" id="PS50011">
    <property type="entry name" value="PROTEIN_KINASE_DOM"/>
    <property type="match status" value="1"/>
</dbReference>
<evidence type="ECO:0000259" key="4">
    <source>
        <dbReference type="PROSITE" id="PS50011"/>
    </source>
</evidence>
<gene>
    <name evidence="5" type="ORF">WJX84_008821</name>
</gene>
<dbReference type="GO" id="GO:0004674">
    <property type="term" value="F:protein serine/threonine kinase activity"/>
    <property type="evidence" value="ECO:0007669"/>
    <property type="project" value="TreeGrafter"/>
</dbReference>
<dbReference type="CDD" id="cd14003">
    <property type="entry name" value="STKc_AMPK-like"/>
    <property type="match status" value="1"/>
</dbReference>
<dbReference type="SMART" id="SM00220">
    <property type="entry name" value="S_TKc"/>
    <property type="match status" value="1"/>
</dbReference>
<evidence type="ECO:0000313" key="5">
    <source>
        <dbReference type="EMBL" id="KAK9862221.1"/>
    </source>
</evidence>
<protein>
    <recommendedName>
        <fullName evidence="4">Protein kinase domain-containing protein</fullName>
    </recommendedName>
</protein>
<dbReference type="Gene3D" id="1.10.510.10">
    <property type="entry name" value="Transferase(Phosphotransferase) domain 1"/>
    <property type="match status" value="1"/>
</dbReference>
<feature type="region of interest" description="Disordered" evidence="3">
    <location>
        <begin position="365"/>
        <end position="416"/>
    </location>
</feature>
<dbReference type="PANTHER" id="PTHR24346:SF92">
    <property type="entry name" value="SNF1-RELATED PROTEIN KINASE 2.6"/>
    <property type="match status" value="1"/>
</dbReference>
<feature type="region of interest" description="Disordered" evidence="3">
    <location>
        <begin position="1155"/>
        <end position="1198"/>
    </location>
</feature>
<keyword evidence="6" id="KW-1185">Reference proteome</keyword>
<accession>A0AAW1SZT6</accession>
<keyword evidence="1" id="KW-0547">Nucleotide-binding</keyword>
<dbReference type="Proteomes" id="UP001485043">
    <property type="component" value="Unassembled WGS sequence"/>
</dbReference>
<dbReference type="AlphaFoldDB" id="A0AAW1SZT6"/>
<evidence type="ECO:0000313" key="6">
    <source>
        <dbReference type="Proteomes" id="UP001485043"/>
    </source>
</evidence>